<comment type="caution">
    <text evidence="2">The sequence shown here is derived from an EMBL/GenBank/DDBJ whole genome shotgun (WGS) entry which is preliminary data.</text>
</comment>
<keyword evidence="3" id="KW-1185">Reference proteome</keyword>
<evidence type="ECO:0000313" key="3">
    <source>
        <dbReference type="Proteomes" id="UP001479436"/>
    </source>
</evidence>
<evidence type="ECO:0000313" key="2">
    <source>
        <dbReference type="EMBL" id="KAK9766079.1"/>
    </source>
</evidence>
<accession>A0ABR2WX24</accession>
<protein>
    <recommendedName>
        <fullName evidence="1">Myb/SANT-like DNA-binding domain-containing protein</fullName>
    </recommendedName>
</protein>
<dbReference type="Gene3D" id="1.10.10.60">
    <property type="entry name" value="Homeodomain-like"/>
    <property type="match status" value="1"/>
</dbReference>
<organism evidence="2 3">
    <name type="scientific">Basidiobolus ranarum</name>
    <dbReference type="NCBI Taxonomy" id="34480"/>
    <lineage>
        <taxon>Eukaryota</taxon>
        <taxon>Fungi</taxon>
        <taxon>Fungi incertae sedis</taxon>
        <taxon>Zoopagomycota</taxon>
        <taxon>Entomophthoromycotina</taxon>
        <taxon>Basidiobolomycetes</taxon>
        <taxon>Basidiobolales</taxon>
        <taxon>Basidiobolaceae</taxon>
        <taxon>Basidiobolus</taxon>
    </lineage>
</organism>
<feature type="domain" description="Myb/SANT-like DNA-binding" evidence="1">
    <location>
        <begin position="107"/>
        <end position="192"/>
    </location>
</feature>
<dbReference type="EMBL" id="JASJQH010000192">
    <property type="protein sequence ID" value="KAK9766079.1"/>
    <property type="molecule type" value="Genomic_DNA"/>
</dbReference>
<sequence length="335" mass="39859">MLAQDPVNFQNELYKTAVSVVQHNLDNSQLEHDSITFGTEEGNLLPRGDQEDYNFHLPHTQLPEMRLNQSEKFATPMFHRNENFRDPVFSAESTQSERTPLKRERSENWQHRETQFLIEKWKKYYPKLKKHKRNMSVWEKIAGELKQSGFNRTATMCKSRVRVLMAKYKQCFVNNSEDVEAVANFDYFEDMKLLLSGNFAGLNGEEHNDSPAISFNPLRSCEPDRFESNWRRRDRDFDTTESDDDLDFDSDKKRKFSEEIQNLLEDLIVKDGLYAKKRENTLQNREQRSIANQRSKAEKERIREERYKAKEMETKRYFEMQIELVNSLVEAIKQK</sequence>
<dbReference type="InterPro" id="IPR044822">
    <property type="entry name" value="Myb_DNA-bind_4"/>
</dbReference>
<gene>
    <name evidence="2" type="ORF">K7432_005103</name>
</gene>
<evidence type="ECO:0000259" key="1">
    <source>
        <dbReference type="Pfam" id="PF13837"/>
    </source>
</evidence>
<dbReference type="PANTHER" id="PTHR47595">
    <property type="entry name" value="HEAT SHOCK 70 KDA PROTEIN 14"/>
    <property type="match status" value="1"/>
</dbReference>
<dbReference type="Pfam" id="PF13837">
    <property type="entry name" value="Myb_DNA-bind_4"/>
    <property type="match status" value="1"/>
</dbReference>
<name>A0ABR2WX24_9FUNG</name>
<dbReference type="PANTHER" id="PTHR47595:SF1">
    <property type="entry name" value="MYB_SANT-LIKE DNA-BINDING DOMAIN-CONTAINING PROTEIN"/>
    <property type="match status" value="1"/>
</dbReference>
<dbReference type="Proteomes" id="UP001479436">
    <property type="component" value="Unassembled WGS sequence"/>
</dbReference>
<reference evidence="2 3" key="1">
    <citation type="submission" date="2023-04" db="EMBL/GenBank/DDBJ databases">
        <title>Genome of Basidiobolus ranarum AG-B5.</title>
        <authorList>
            <person name="Stajich J.E."/>
            <person name="Carter-House D."/>
            <person name="Gryganskyi A."/>
        </authorList>
    </citation>
    <scope>NUCLEOTIDE SEQUENCE [LARGE SCALE GENOMIC DNA]</scope>
    <source>
        <strain evidence="2 3">AG-B5</strain>
    </source>
</reference>
<proteinExistence type="predicted"/>